<organism evidence="1 2">
    <name type="scientific">Dermacentor silvarum</name>
    <name type="common">Tick</name>
    <dbReference type="NCBI Taxonomy" id="543639"/>
    <lineage>
        <taxon>Eukaryota</taxon>
        <taxon>Metazoa</taxon>
        <taxon>Ecdysozoa</taxon>
        <taxon>Arthropoda</taxon>
        <taxon>Chelicerata</taxon>
        <taxon>Arachnida</taxon>
        <taxon>Acari</taxon>
        <taxon>Parasitiformes</taxon>
        <taxon>Ixodida</taxon>
        <taxon>Ixodoidea</taxon>
        <taxon>Ixodidae</taxon>
        <taxon>Rhipicephalinae</taxon>
        <taxon>Dermacentor</taxon>
    </lineage>
</organism>
<dbReference type="Proteomes" id="UP000821865">
    <property type="component" value="Chromosome 1"/>
</dbReference>
<keyword evidence="2" id="KW-1185">Reference proteome</keyword>
<accession>A0ACB8E3H2</accession>
<sequence>MDQLEEEWRPPTLDDPWRLQLWPYRPHSPIVWFAQVDAQLYVNGVSSQLWRYLLLKREIPTDVFSRLDLLSSDQNMYEGLKTAFFQHFGVPVPDRLRSTTQFPSTADASEVMAQTTSSSSPSEPGERCATARESCAAPTPQEPLCGDNKTTAPPSSRSFPDGEQPPATLPAPSTTQLVSPLVLSNDHLASTPEHTKESACTPPPPELHGVPSPSCGDDSAASRALTADETHISAPVPHEILRQHCGETVPPAITCTELPSYASVFLVEPLSHVSSRSARSVSRLQRPNHTALTFGHKEASPACCARRRKTRAQRGRQPRCFAGFRRCVHPILHRCQAGRCYSALRKRPPSTPSLCSRVRLTFTRWHHANFNRANRVPSLRACHHGRSISGGRIRCCCRRRRTPPPASPLDQPKLGRCHRGCRVPRTVLRSTCDRKRKVKPKQRFDKQRLPTSPSNMTSSNLPELAMHQQPDIPGDATEAAASVDCSNDDMLAAPQTTANKCDSRSSKTVKLVDTKEYEASVPLDVKHESNFIAEDDVFSEAAEAPTEAAAVVDIARRLQEVLREKSPCQEDDLMRALSLSQAQLIIKEYGTLTAFTNRHAAFRVVREGLLSFVHYKGLENEGACHSTSHLQEGATTIPSASYNDDARQHAEDYDDALRRARVSSSNSSAYESAVEEVDGGQEEGSMKDGWSQVSSPPALQTGQETCATEAQNQGWDPAVFIEMQSTLQKHEAKVAELNGRTETPRESDDSEEQELRVKIDEPLKTPPTEQTERAAEVKNPGAKKDKPTGTNGEDDQVSPRHPLPLPGPEDKARSVPVDPGPRPQPPSDKELSRYATPPPVTDFSERPDCKEEVAASCSDVESMRPSQEEVPTKTKVAEQISKIVRMVKKKEPSCTDDEIRRLFDQVRLSHGGFSRMTFKAIVELLLENMKAVRQQQK</sequence>
<gene>
    <name evidence="1" type="ORF">HPB49_023011</name>
</gene>
<evidence type="ECO:0000313" key="2">
    <source>
        <dbReference type="Proteomes" id="UP000821865"/>
    </source>
</evidence>
<proteinExistence type="predicted"/>
<comment type="caution">
    <text evidence="1">The sequence shown here is derived from an EMBL/GenBank/DDBJ whole genome shotgun (WGS) entry which is preliminary data.</text>
</comment>
<protein>
    <submittedName>
        <fullName evidence="1">Uncharacterized protein</fullName>
    </submittedName>
</protein>
<name>A0ACB8E3H2_DERSI</name>
<evidence type="ECO:0000313" key="1">
    <source>
        <dbReference type="EMBL" id="KAH7981300.1"/>
    </source>
</evidence>
<dbReference type="EMBL" id="CM023470">
    <property type="protein sequence ID" value="KAH7981300.1"/>
    <property type="molecule type" value="Genomic_DNA"/>
</dbReference>
<reference evidence="1" key="1">
    <citation type="submission" date="2020-05" db="EMBL/GenBank/DDBJ databases">
        <title>Large-scale comparative analyses of tick genomes elucidate their genetic diversity and vector capacities.</title>
        <authorList>
            <person name="Jia N."/>
            <person name="Wang J."/>
            <person name="Shi W."/>
            <person name="Du L."/>
            <person name="Sun Y."/>
            <person name="Zhan W."/>
            <person name="Jiang J."/>
            <person name="Wang Q."/>
            <person name="Zhang B."/>
            <person name="Ji P."/>
            <person name="Sakyi L.B."/>
            <person name="Cui X."/>
            <person name="Yuan T."/>
            <person name="Jiang B."/>
            <person name="Yang W."/>
            <person name="Lam T.T.-Y."/>
            <person name="Chang Q."/>
            <person name="Ding S."/>
            <person name="Wang X."/>
            <person name="Zhu J."/>
            <person name="Ruan X."/>
            <person name="Zhao L."/>
            <person name="Wei J."/>
            <person name="Que T."/>
            <person name="Du C."/>
            <person name="Cheng J."/>
            <person name="Dai P."/>
            <person name="Han X."/>
            <person name="Huang E."/>
            <person name="Gao Y."/>
            <person name="Liu J."/>
            <person name="Shao H."/>
            <person name="Ye R."/>
            <person name="Li L."/>
            <person name="Wei W."/>
            <person name="Wang X."/>
            <person name="Wang C."/>
            <person name="Yang T."/>
            <person name="Huo Q."/>
            <person name="Li W."/>
            <person name="Guo W."/>
            <person name="Chen H."/>
            <person name="Zhou L."/>
            <person name="Ni X."/>
            <person name="Tian J."/>
            <person name="Zhou Y."/>
            <person name="Sheng Y."/>
            <person name="Liu T."/>
            <person name="Pan Y."/>
            <person name="Xia L."/>
            <person name="Li J."/>
            <person name="Zhao F."/>
            <person name="Cao W."/>
        </authorList>
    </citation>
    <scope>NUCLEOTIDE SEQUENCE</scope>
    <source>
        <strain evidence="1">Dsil-2018</strain>
    </source>
</reference>